<reference evidence="3 4" key="1">
    <citation type="journal article" date="2023" name="G3 (Bethesda)">
        <title>A chromosome-level genome assembly of Zasmidium syzygii isolated from banana leaves.</title>
        <authorList>
            <person name="van Westerhoven A.C."/>
            <person name="Mehrabi R."/>
            <person name="Talebi R."/>
            <person name="Steentjes M.B.F."/>
            <person name="Corcolon B."/>
            <person name="Chong P.A."/>
            <person name="Kema G.H.J."/>
            <person name="Seidl M.F."/>
        </authorList>
    </citation>
    <scope>NUCLEOTIDE SEQUENCE [LARGE SCALE GENOMIC DNA]</scope>
    <source>
        <strain evidence="3 4">P124</strain>
    </source>
</reference>
<dbReference type="Pfam" id="PF13881">
    <property type="entry name" value="Rad60-SLD_2"/>
    <property type="match status" value="1"/>
</dbReference>
<organism evidence="3 4">
    <name type="scientific">Zasmidium cellare</name>
    <name type="common">Wine cellar mold</name>
    <name type="synonym">Racodium cellare</name>
    <dbReference type="NCBI Taxonomy" id="395010"/>
    <lineage>
        <taxon>Eukaryota</taxon>
        <taxon>Fungi</taxon>
        <taxon>Dikarya</taxon>
        <taxon>Ascomycota</taxon>
        <taxon>Pezizomycotina</taxon>
        <taxon>Dothideomycetes</taxon>
        <taxon>Dothideomycetidae</taxon>
        <taxon>Mycosphaerellales</taxon>
        <taxon>Mycosphaerellaceae</taxon>
        <taxon>Zasmidium</taxon>
    </lineage>
</organism>
<evidence type="ECO:0000259" key="2">
    <source>
        <dbReference type="Pfam" id="PF13881"/>
    </source>
</evidence>
<evidence type="ECO:0000313" key="3">
    <source>
        <dbReference type="EMBL" id="KAK4494312.1"/>
    </source>
</evidence>
<keyword evidence="4" id="KW-1185">Reference proteome</keyword>
<feature type="domain" description="UBL3-like ubiquitin" evidence="2">
    <location>
        <begin position="138"/>
        <end position="208"/>
    </location>
</feature>
<dbReference type="PANTHER" id="PTHR13169:SF0">
    <property type="entry name" value="UBIQUITIN-LIKE PROTEIN 3"/>
    <property type="match status" value="1"/>
</dbReference>
<comment type="caution">
    <text evidence="3">The sequence shown here is derived from an EMBL/GenBank/DDBJ whole genome shotgun (WGS) entry which is preliminary data.</text>
</comment>
<evidence type="ECO:0000256" key="1">
    <source>
        <dbReference type="SAM" id="MobiDB-lite"/>
    </source>
</evidence>
<feature type="region of interest" description="Disordered" evidence="1">
    <location>
        <begin position="1"/>
        <end position="101"/>
    </location>
</feature>
<dbReference type="Gene3D" id="3.10.20.90">
    <property type="entry name" value="Phosphatidylinositol 3-kinase Catalytic Subunit, Chain A, domain 1"/>
    <property type="match status" value="1"/>
</dbReference>
<feature type="compositionally biased region" description="Basic and acidic residues" evidence="1">
    <location>
        <begin position="228"/>
        <end position="245"/>
    </location>
</feature>
<dbReference type="PANTHER" id="PTHR13169">
    <property type="entry name" value="UBIQUITIN-LIKE PROTEIN 3 HCG-1 PROTEIN"/>
    <property type="match status" value="1"/>
</dbReference>
<feature type="region of interest" description="Disordered" evidence="1">
    <location>
        <begin position="212"/>
        <end position="291"/>
    </location>
</feature>
<feature type="compositionally biased region" description="Polar residues" evidence="1">
    <location>
        <begin position="56"/>
        <end position="74"/>
    </location>
</feature>
<dbReference type="Proteomes" id="UP001305779">
    <property type="component" value="Unassembled WGS sequence"/>
</dbReference>
<evidence type="ECO:0000313" key="4">
    <source>
        <dbReference type="Proteomes" id="UP001305779"/>
    </source>
</evidence>
<feature type="compositionally biased region" description="Polar residues" evidence="1">
    <location>
        <begin position="255"/>
        <end position="269"/>
    </location>
</feature>
<dbReference type="InterPro" id="IPR040015">
    <property type="entry name" value="UBL3-like"/>
</dbReference>
<dbReference type="InterPro" id="IPR029071">
    <property type="entry name" value="Ubiquitin-like_domsf"/>
</dbReference>
<dbReference type="InterPro" id="IPR039540">
    <property type="entry name" value="UBL3-like_ubiquitin_dom"/>
</dbReference>
<name>A0ABR0DYU3_ZASCE</name>
<gene>
    <name evidence="3" type="ORF">PRZ48_014610</name>
</gene>
<protein>
    <recommendedName>
        <fullName evidence="2">UBL3-like ubiquitin domain-containing protein</fullName>
    </recommendedName>
</protein>
<dbReference type="SUPFAM" id="SSF54236">
    <property type="entry name" value="Ubiquitin-like"/>
    <property type="match status" value="1"/>
</dbReference>
<proteinExistence type="predicted"/>
<accession>A0ABR0DYU3</accession>
<feature type="compositionally biased region" description="Low complexity" evidence="1">
    <location>
        <begin position="7"/>
        <end position="21"/>
    </location>
</feature>
<dbReference type="EMBL" id="JAXOVC010000014">
    <property type="protein sequence ID" value="KAK4494312.1"/>
    <property type="molecule type" value="Genomic_DNA"/>
</dbReference>
<sequence length="291" mass="31550">MASQPDTVAGASAPPAAETTPSHIDTTHAKSSEQPLEMSELPASPRTVNEEEFTDAVQQQEPTPTTDAVPSTSADPPAPLERKETEALGPATEGPISTAASAGPTLNISLMLTTGVRHPYKIDEKYLRNRKAEAHNAEGQFDPREISGYKLKELIWTDWRKEWEPRPTSPSSIRLIIMGKMIEDKLFLKDFNFNIDGPNVVHMTVKPADLIDDDETAGKGTGKGGALRARDTEDRGAGCRSESRRNGLKKKNNHVSRSVGESANVTARTETAGAPREAVAAPEQQDLQEAY</sequence>